<feature type="repeat" description="PPR" evidence="3">
    <location>
        <begin position="44"/>
        <end position="78"/>
    </location>
</feature>
<dbReference type="Gene3D" id="1.25.40.10">
    <property type="entry name" value="Tetratricopeptide repeat domain"/>
    <property type="match status" value="1"/>
</dbReference>
<organism evidence="4">
    <name type="scientific">Hibiscus syriacus</name>
    <name type="common">Rose of Sharon</name>
    <dbReference type="NCBI Taxonomy" id="106335"/>
    <lineage>
        <taxon>Eukaryota</taxon>
        <taxon>Viridiplantae</taxon>
        <taxon>Streptophyta</taxon>
        <taxon>Embryophyta</taxon>
        <taxon>Tracheophyta</taxon>
        <taxon>Spermatophyta</taxon>
        <taxon>Magnoliopsida</taxon>
        <taxon>eudicotyledons</taxon>
        <taxon>Gunneridae</taxon>
        <taxon>Pentapetalae</taxon>
        <taxon>rosids</taxon>
        <taxon>malvids</taxon>
        <taxon>Malvales</taxon>
        <taxon>Malvaceae</taxon>
        <taxon>Malvoideae</taxon>
        <taxon>Hibiscus</taxon>
    </lineage>
</organism>
<gene>
    <name evidence="4" type="ORF">F3Y22_tig00019423pilonHSYRG00023</name>
</gene>
<evidence type="ECO:0008006" key="5">
    <source>
        <dbReference type="Google" id="ProtNLM"/>
    </source>
</evidence>
<evidence type="ECO:0000256" key="1">
    <source>
        <dbReference type="ARBA" id="ARBA00007626"/>
    </source>
</evidence>
<comment type="caution">
    <text evidence="4">The sequence shown here is derived from an EMBL/GenBank/DDBJ whole genome shotgun (WGS) entry which is preliminary data.</text>
</comment>
<evidence type="ECO:0000256" key="3">
    <source>
        <dbReference type="PROSITE-ProRule" id="PRU00708"/>
    </source>
</evidence>
<accession>A0A6A3BUE1</accession>
<reference evidence="4" key="1">
    <citation type="submission" date="2019-09" db="EMBL/GenBank/DDBJ databases">
        <title>Draft genome information of white flower Hibiscus syriacus.</title>
        <authorList>
            <person name="Kim Y.-M."/>
        </authorList>
    </citation>
    <scope>NUCLEOTIDE SEQUENCE [LARGE SCALE GENOMIC DNA]</scope>
    <source>
        <strain evidence="4">YM2019G1</strain>
        <tissue evidence="4">Leaf</tissue>
    </source>
</reference>
<dbReference type="EMBL" id="VEPZ02000719">
    <property type="protein sequence ID" value="KAE8720466.1"/>
    <property type="molecule type" value="Genomic_DNA"/>
</dbReference>
<evidence type="ECO:0000256" key="2">
    <source>
        <dbReference type="ARBA" id="ARBA00022737"/>
    </source>
</evidence>
<dbReference type="NCBIfam" id="TIGR00756">
    <property type="entry name" value="PPR"/>
    <property type="match status" value="1"/>
</dbReference>
<dbReference type="InterPro" id="IPR011990">
    <property type="entry name" value="TPR-like_helical_dom_sf"/>
</dbReference>
<keyword evidence="2" id="KW-0677">Repeat</keyword>
<sequence length="107" mass="12186">MVHNDMKPWFVTYTSLCLMGSESGLADVLLNMFRNLATSRYEYDLVAYSVLLKGFCLQGDLDSAMELLIEMINNSLIPTANSFNWLIYGFFKMGLLDKALELFNILP</sequence>
<comment type="similarity">
    <text evidence="1">Belongs to the PPR family. P subfamily.</text>
</comment>
<protein>
    <recommendedName>
        <fullName evidence="5">Pentatricopeptide repeat-containing protein</fullName>
    </recommendedName>
</protein>
<dbReference type="Pfam" id="PF13041">
    <property type="entry name" value="PPR_2"/>
    <property type="match status" value="1"/>
</dbReference>
<name>A0A6A3BUE1_HIBSY</name>
<proteinExistence type="inferred from homology"/>
<dbReference type="InterPro" id="IPR002885">
    <property type="entry name" value="PPR_rpt"/>
</dbReference>
<dbReference type="PANTHER" id="PTHR47941">
    <property type="entry name" value="PENTATRICOPEPTIDE REPEAT-CONTAINING PROTEIN 3, MITOCHONDRIAL"/>
    <property type="match status" value="1"/>
</dbReference>
<evidence type="ECO:0000313" key="4">
    <source>
        <dbReference type="EMBL" id="KAE8720466.1"/>
    </source>
</evidence>
<dbReference type="PROSITE" id="PS51375">
    <property type="entry name" value="PPR"/>
    <property type="match status" value="1"/>
</dbReference>
<dbReference type="AlphaFoldDB" id="A0A6A3BUE1"/>